<gene>
    <name evidence="3" type="ORF">IE331_02345</name>
</gene>
<feature type="transmembrane region" description="Helical" evidence="2">
    <location>
        <begin position="188"/>
        <end position="207"/>
    </location>
</feature>
<comment type="caution">
    <text evidence="3">The sequence shown here is derived from an EMBL/GenBank/DDBJ whole genome shotgun (WGS) entry which is preliminary data.</text>
</comment>
<name>A0A927K1D9_9ACTN</name>
<evidence type="ECO:0000256" key="2">
    <source>
        <dbReference type="SAM" id="Phobius"/>
    </source>
</evidence>
<keyword evidence="4" id="KW-1185">Reference proteome</keyword>
<feature type="transmembrane region" description="Helical" evidence="2">
    <location>
        <begin position="66"/>
        <end position="88"/>
    </location>
</feature>
<dbReference type="Proteomes" id="UP000616839">
    <property type="component" value="Unassembled WGS sequence"/>
</dbReference>
<dbReference type="RefSeq" id="WP_192140099.1">
    <property type="nucleotide sequence ID" value="NZ_JACYXZ010000001.1"/>
</dbReference>
<feature type="transmembrane region" description="Helical" evidence="2">
    <location>
        <begin position="128"/>
        <end position="146"/>
    </location>
</feature>
<feature type="transmembrane region" description="Helical" evidence="2">
    <location>
        <begin position="158"/>
        <end position="176"/>
    </location>
</feature>
<keyword evidence="2" id="KW-0472">Membrane</keyword>
<protein>
    <submittedName>
        <fullName evidence="3">Uncharacterized protein</fullName>
    </submittedName>
</protein>
<accession>A0A927K1D9</accession>
<evidence type="ECO:0000313" key="4">
    <source>
        <dbReference type="Proteomes" id="UP000616839"/>
    </source>
</evidence>
<reference evidence="3" key="1">
    <citation type="submission" date="2020-09" db="EMBL/GenBank/DDBJ databases">
        <title>Nocardioides sp. strain MJB4 16S ribosomal RNA gene Genome sequencing and assembly.</title>
        <authorList>
            <person name="Kim I."/>
        </authorList>
    </citation>
    <scope>NUCLEOTIDE SEQUENCE</scope>
    <source>
        <strain evidence="3">MJB4</strain>
    </source>
</reference>
<feature type="transmembrane region" description="Helical" evidence="2">
    <location>
        <begin position="95"/>
        <end position="116"/>
    </location>
</feature>
<feature type="region of interest" description="Disordered" evidence="1">
    <location>
        <begin position="212"/>
        <end position="237"/>
    </location>
</feature>
<proteinExistence type="predicted"/>
<dbReference type="AlphaFoldDB" id="A0A927K1D9"/>
<organism evidence="3 4">
    <name type="scientific">Nocardioides donggukensis</name>
    <dbReference type="NCBI Taxonomy" id="2774019"/>
    <lineage>
        <taxon>Bacteria</taxon>
        <taxon>Bacillati</taxon>
        <taxon>Actinomycetota</taxon>
        <taxon>Actinomycetes</taxon>
        <taxon>Propionibacteriales</taxon>
        <taxon>Nocardioidaceae</taxon>
        <taxon>Nocardioides</taxon>
    </lineage>
</organism>
<sequence length="237" mass="24371">MALRVLRVGVAVLLGASGALICAASWQRWADACPWGERQGAPCDGLQDHRYDFVAPTAPWEPVGDAALLAGWSLLLLAVAFVALPWALAGRRPGIVSAVASSCAVLAMAAVGVATVRSALTGTPVDPIASELTVPVWYLVPPALLARFAIAGRGWGRVAAVWLILSTPLVAAPTYAVGPYDAQPWWEAVSGLFIVAASLCLVSAAAFGTGATPGRTPTPMPPRTTSAAPRSPVRGST</sequence>
<dbReference type="EMBL" id="JACYXZ010000001">
    <property type="protein sequence ID" value="MBD8868452.1"/>
    <property type="molecule type" value="Genomic_DNA"/>
</dbReference>
<keyword evidence="2" id="KW-1133">Transmembrane helix</keyword>
<evidence type="ECO:0000313" key="3">
    <source>
        <dbReference type="EMBL" id="MBD8868452.1"/>
    </source>
</evidence>
<keyword evidence="2" id="KW-0812">Transmembrane</keyword>
<evidence type="ECO:0000256" key="1">
    <source>
        <dbReference type="SAM" id="MobiDB-lite"/>
    </source>
</evidence>